<evidence type="ECO:0008006" key="5">
    <source>
        <dbReference type="Google" id="ProtNLM"/>
    </source>
</evidence>
<accession>A0A7U3Q1W9</accession>
<feature type="compositionally biased region" description="Gly residues" evidence="1">
    <location>
        <begin position="330"/>
        <end position="341"/>
    </location>
</feature>
<dbReference type="InterPro" id="IPR039751">
    <property type="entry name" value="HERPUD1/2"/>
</dbReference>
<keyword evidence="2" id="KW-1133">Transmembrane helix</keyword>
<feature type="region of interest" description="Disordered" evidence="1">
    <location>
        <begin position="539"/>
        <end position="581"/>
    </location>
</feature>
<dbReference type="InterPro" id="IPR029071">
    <property type="entry name" value="Ubiquitin-like_domsf"/>
</dbReference>
<evidence type="ECO:0000256" key="2">
    <source>
        <dbReference type="SAM" id="Phobius"/>
    </source>
</evidence>
<organism evidence="3 4">
    <name type="scientific">Epichloe festucae (strain Fl1)</name>
    <dbReference type="NCBI Taxonomy" id="877507"/>
    <lineage>
        <taxon>Eukaryota</taxon>
        <taxon>Fungi</taxon>
        <taxon>Dikarya</taxon>
        <taxon>Ascomycota</taxon>
        <taxon>Pezizomycotina</taxon>
        <taxon>Sordariomycetes</taxon>
        <taxon>Hypocreomycetidae</taxon>
        <taxon>Hypocreales</taxon>
        <taxon>Clavicipitaceae</taxon>
        <taxon>Epichloe</taxon>
    </lineage>
</organism>
<sequence length="809" mass="86977">MSGAVIGDWLLISAITVENSAELLGISQQATGGVCDLSLRATTIKTTTPPPFYRFANRTVLLQHLRFTQSCCPSLDLGHDPPPKLSALTLMNICDSLNRFDYQTSKSQTAESTDPAASGAPDALAVNLQIVSPSVGVNRPLLFPDLPAVTTIRQLKDKIRHALPLRPADENQRLIHRGRALLRESDSLLEIFGANTLQTPDRQTIHLVIRDPIDSHSSSPAPTTGRDPSPLTGSQNSTSTMQASSQMQSTPQPTPTFTRRTHSQPAAAAGSRARIPSPAPSQAALPTDPTATFQQQHQNMTNWMGQIQREAMARAIVHQNQRGRAHIGMRGIGDSGGGHGQMPGNQTDHNGGRASPAPSQTIYREVVGPNGLSYQVQMETVIRSAAPGQQNGLSPIDVQNILRGADANQLTNIMTSAMQRSASGASVHGRPLHQPGVTTTLLGSGVQMAGSGRATPDSSMRYPSGMGGIFAPVGTSSNSPRQGVEVYILSSPEGPRALLINNATSETYYTPRLRPQTSMPRLRTAASFPNLARATALTQSQQIIQPQQQQQPQQGNNVGPANNQPPRPARDRQAGAHPANPPAAGIPPLLLRAWPHIWLILRLAVFIWLFTNPTSSWSRWFTVICLAVLVFLLSTGVLNGVAENAWRPFGRHLEHFLPTPEQHVRRQQRPPAGPGVAQEHQPLTDTAEIDAAQMAARLVAEHEGQSWLSVQFRRLERAGLLFLASIAPGVAERHIANLEAEAQAEETRRREAAEAAAAASTESTGAAEGSGDQHNDDEVQAPLPQDGQRREEPQGNLGRDGVVNDLIAL</sequence>
<keyword evidence="2" id="KW-0472">Membrane</keyword>
<dbReference type="PANTHER" id="PTHR12943:SF27">
    <property type="entry name" value="HOMOCYSTEINE-INDUCED ENDOPLASMIC RETICULUM PROTEIN, ISOFORM A"/>
    <property type="match status" value="1"/>
</dbReference>
<dbReference type="GO" id="GO:0030968">
    <property type="term" value="P:endoplasmic reticulum unfolded protein response"/>
    <property type="evidence" value="ECO:0007669"/>
    <property type="project" value="TreeGrafter"/>
</dbReference>
<feature type="compositionally biased region" description="Low complexity" evidence="1">
    <location>
        <begin position="754"/>
        <end position="770"/>
    </location>
</feature>
<keyword evidence="4" id="KW-1185">Reference proteome</keyword>
<evidence type="ECO:0000313" key="3">
    <source>
        <dbReference type="EMBL" id="QPH17302.1"/>
    </source>
</evidence>
<proteinExistence type="predicted"/>
<feature type="transmembrane region" description="Helical" evidence="2">
    <location>
        <begin position="593"/>
        <end position="611"/>
    </location>
</feature>
<evidence type="ECO:0000256" key="1">
    <source>
        <dbReference type="SAM" id="MobiDB-lite"/>
    </source>
</evidence>
<feature type="compositionally biased region" description="Low complexity" evidence="1">
    <location>
        <begin position="539"/>
        <end position="564"/>
    </location>
</feature>
<dbReference type="PANTHER" id="PTHR12943">
    <property type="entry name" value="HOMOCYSTEINE-RESPONSIVE ENDOPLASMIC RETICULUM-RESIDENT UNIQUITIN-LIKE DOMAIN HERPUD PROTEIN FAMILY MEMBER"/>
    <property type="match status" value="1"/>
</dbReference>
<dbReference type="Proteomes" id="UP000594364">
    <property type="component" value="Chromosome 6"/>
</dbReference>
<feature type="region of interest" description="Disordered" evidence="1">
    <location>
        <begin position="742"/>
        <end position="809"/>
    </location>
</feature>
<gene>
    <name evidence="3" type="ORF">C2857_002129</name>
</gene>
<name>A0A7U3Q1W9_EPIFF</name>
<feature type="transmembrane region" description="Helical" evidence="2">
    <location>
        <begin position="617"/>
        <end position="642"/>
    </location>
</feature>
<feature type="region of interest" description="Disordered" evidence="1">
    <location>
        <begin position="320"/>
        <end position="358"/>
    </location>
</feature>
<keyword evidence="2" id="KW-0812">Transmembrane</keyword>
<protein>
    <recommendedName>
        <fullName evidence="5">Ubiquitin family protein</fullName>
    </recommendedName>
</protein>
<dbReference type="EMBL" id="CP031390">
    <property type="protein sequence ID" value="QPH17302.1"/>
    <property type="molecule type" value="Genomic_DNA"/>
</dbReference>
<feature type="region of interest" description="Disordered" evidence="1">
    <location>
        <begin position="210"/>
        <end position="294"/>
    </location>
</feature>
<feature type="compositionally biased region" description="Low complexity" evidence="1">
    <location>
        <begin position="234"/>
        <end position="251"/>
    </location>
</feature>
<reference evidence="3 4" key="1">
    <citation type="journal article" date="2018" name="PLoS Genet.">
        <title>Repeat elements organise 3D genome structure and mediate transcription in the filamentous fungus Epichloe festucae.</title>
        <authorList>
            <person name="Winter D.J."/>
            <person name="Ganley A.R.D."/>
            <person name="Young C.A."/>
            <person name="Liachko I."/>
            <person name="Schardl C.L."/>
            <person name="Dupont P.Y."/>
            <person name="Berry D."/>
            <person name="Ram A."/>
            <person name="Scott B."/>
            <person name="Cox M.P."/>
        </authorList>
    </citation>
    <scope>NUCLEOTIDE SEQUENCE [LARGE SCALE GENOMIC DNA]</scope>
    <source>
        <strain evidence="3 4">Fl1</strain>
    </source>
</reference>
<evidence type="ECO:0000313" key="4">
    <source>
        <dbReference type="Proteomes" id="UP000594364"/>
    </source>
</evidence>
<dbReference type="SUPFAM" id="SSF54236">
    <property type="entry name" value="Ubiquitin-like"/>
    <property type="match status" value="1"/>
</dbReference>
<dbReference type="AlphaFoldDB" id="A0A7U3Q1W9"/>
<dbReference type="OrthoDB" id="21589at2759"/>
<dbReference type="Gene3D" id="3.10.20.90">
    <property type="entry name" value="Phosphatidylinositol 3-kinase Catalytic Subunit, Chain A, domain 1"/>
    <property type="match status" value="1"/>
</dbReference>